<sequence>MLEIAFRYLVVTLALMLPIYHGTVQLGFYPPNEDKLWPLNLSADEINNTSPIASDDFFSISEDLDLMVSAPGVLENDSDLESDPLTAIKVSDPAHGSLTLNNDGSFTYSPDTNYVGPDSFTYKANDGQADSNVAVVTITITPVNDQPKANPQEITVAEDNSVEFVLTASDVDNEELIFSVVTQPTHGILTGTPPYLTYTPDENFFGLDSFTFKVNDGQLDSEVATVSITVTAVNDAPIATNDTYMMDEDAVLNILAPGVLSNDQDVEGDVLSVELVNNVSHGGLTLNTTGGFTYTPIANYYGTDSFIYRAYDGQLYSNVAVATITINNLNDPPLALDDSYTIAEDTLLNIPAPGILSNDTDPEGRSLSASKVSDPTHGSLILNSNGEFTYSPASNYYGPDSFTYVANDGQLSSNVATVNITVTPVNDAPVANSQTKTVAEDGSTVIVLTGADVDEDALTFTVVTQPAHGTLSGLPPSLTYTPNPDYSGSDSFTFKISDGQVDSNVAMVSITVTPVNDAPVALSDVFSVNEDTVLSVTTLGVLINDQDADGDVLSALLVSNVDHGTLTLNTNGGFIYIPSKDYNGSDSFTYFANDGQANSNPATVTLIVNPINDAPVVVDDTYRANILGILVSNPNVLGNDSDVDQDNLSVDLRSTPIHGVLNINNNGNFTYVPTPDYRGTDSFTYRAYDGKAYSVLATVTIEVDSVRPLPPDWIQPVGNESIYIMREDTVTLGVTTYDTDINYVRFQWWNPVSNNYELLGVDTESPFSVALNFSRLPVNQLSQVFAEVWDDFGNVSLNTLNQETYLQTVRRIFIFPTTFRNQIYLPLIFK</sequence>
<dbReference type="Gene3D" id="2.60.40.3440">
    <property type="match status" value="4"/>
</dbReference>
<dbReference type="Gene3D" id="2.60.40.2810">
    <property type="match status" value="3"/>
</dbReference>
<gene>
    <name evidence="2" type="ORF">QYE77_01840</name>
</gene>
<reference evidence="2 3" key="1">
    <citation type="submission" date="2023-07" db="EMBL/GenBank/DDBJ databases">
        <title>Novel species of Thermanaerothrix with wide hydrolytic capabilities.</title>
        <authorList>
            <person name="Zayulina K.S."/>
            <person name="Podosokorskaya O.A."/>
            <person name="Elcheninov A.G."/>
        </authorList>
    </citation>
    <scope>NUCLEOTIDE SEQUENCE [LARGE SCALE GENOMIC DNA]</scope>
    <source>
        <strain evidence="2 3">4228-RoL</strain>
    </source>
</reference>
<name>A0ABU3NJG1_9CHLR</name>
<keyword evidence="3" id="KW-1185">Reference proteome</keyword>
<accession>A0ABU3NJG1</accession>
<dbReference type="Proteomes" id="UP001254165">
    <property type="component" value="Unassembled WGS sequence"/>
</dbReference>
<dbReference type="PANTHER" id="PTHR34720">
    <property type="entry name" value="MICROCYSTIN DEPENDENT PROTEIN"/>
    <property type="match status" value="1"/>
</dbReference>
<dbReference type="InterPro" id="IPR040853">
    <property type="entry name" value="RapA2_cadherin-like"/>
</dbReference>
<dbReference type="Pfam" id="PF17963">
    <property type="entry name" value="Big_9"/>
    <property type="match status" value="3"/>
</dbReference>
<proteinExistence type="predicted"/>
<dbReference type="NCBIfam" id="TIGR01965">
    <property type="entry name" value="VCBS_repeat"/>
    <property type="match status" value="2"/>
</dbReference>
<dbReference type="InterPro" id="IPR010221">
    <property type="entry name" value="VCBS_dom"/>
</dbReference>
<dbReference type="RefSeq" id="WP_315623640.1">
    <property type="nucleotide sequence ID" value="NZ_JAUHMF010000001.1"/>
</dbReference>
<comment type="caution">
    <text evidence="2">The sequence shown here is derived from an EMBL/GenBank/DDBJ whole genome shotgun (WGS) entry which is preliminary data.</text>
</comment>
<feature type="domain" description="RapA2 cadherin-like" evidence="1">
    <location>
        <begin position="224"/>
        <end position="294"/>
    </location>
</feature>
<organism evidence="2 3">
    <name type="scientific">Thermanaerothrix solaris</name>
    <dbReference type="NCBI Taxonomy" id="3058434"/>
    <lineage>
        <taxon>Bacteria</taxon>
        <taxon>Bacillati</taxon>
        <taxon>Chloroflexota</taxon>
        <taxon>Anaerolineae</taxon>
        <taxon>Anaerolineales</taxon>
        <taxon>Anaerolineaceae</taxon>
        <taxon>Thermanaerothrix</taxon>
    </lineage>
</organism>
<dbReference type="Pfam" id="PF17803">
    <property type="entry name" value="Cadherin_4"/>
    <property type="match status" value="2"/>
</dbReference>
<feature type="domain" description="RapA2 cadherin-like" evidence="1">
    <location>
        <begin position="506"/>
        <end position="576"/>
    </location>
</feature>
<dbReference type="PANTHER" id="PTHR34720:SF9">
    <property type="entry name" value="BLR4714 PROTEIN"/>
    <property type="match status" value="1"/>
</dbReference>
<evidence type="ECO:0000313" key="2">
    <source>
        <dbReference type="EMBL" id="MDT8896990.1"/>
    </source>
</evidence>
<evidence type="ECO:0000313" key="3">
    <source>
        <dbReference type="Proteomes" id="UP001254165"/>
    </source>
</evidence>
<dbReference type="EMBL" id="JAUHMF010000001">
    <property type="protein sequence ID" value="MDT8896990.1"/>
    <property type="molecule type" value="Genomic_DNA"/>
</dbReference>
<evidence type="ECO:0000259" key="1">
    <source>
        <dbReference type="Pfam" id="PF17803"/>
    </source>
</evidence>
<protein>
    <submittedName>
        <fullName evidence="2">Ig-like domain-containing protein</fullName>
    </submittedName>
</protein>
<dbReference type="NCBIfam" id="NF012211">
    <property type="entry name" value="tand_rpt_95"/>
    <property type="match status" value="7"/>
</dbReference>